<evidence type="ECO:0000313" key="2">
    <source>
        <dbReference type="EMBL" id="AKH16010.1"/>
    </source>
</evidence>
<dbReference type="Pfam" id="PF07728">
    <property type="entry name" value="AAA_5"/>
    <property type="match status" value="1"/>
</dbReference>
<gene>
    <name evidence="2" type="ORF">SY84_01930</name>
</gene>
<dbReference type="RefSeq" id="WP_046842586.1">
    <property type="nucleotide sequence ID" value="NZ_CP011389.1"/>
</dbReference>
<dbReference type="InterPro" id="IPR011704">
    <property type="entry name" value="ATPase_dyneun-rel_AAA"/>
</dbReference>
<dbReference type="EMBL" id="CP011389">
    <property type="protein sequence ID" value="AKH16010.1"/>
    <property type="molecule type" value="Genomic_DNA"/>
</dbReference>
<dbReference type="Gene3D" id="3.40.50.300">
    <property type="entry name" value="P-loop containing nucleotide triphosphate hydrolases"/>
    <property type="match status" value="1"/>
</dbReference>
<dbReference type="KEGG" id="dch:SY84_01930"/>
<dbReference type="OrthoDB" id="9808317at2"/>
<dbReference type="GO" id="GO:0005524">
    <property type="term" value="F:ATP binding"/>
    <property type="evidence" value="ECO:0007669"/>
    <property type="project" value="InterPro"/>
</dbReference>
<evidence type="ECO:0000313" key="3">
    <source>
        <dbReference type="Proteomes" id="UP000034024"/>
    </source>
</evidence>
<feature type="domain" description="ATPase dynein-related AAA" evidence="1">
    <location>
        <begin position="25"/>
        <end position="120"/>
    </location>
</feature>
<dbReference type="PATRIC" id="fig|1309411.5.peg.407"/>
<proteinExistence type="predicted"/>
<name>A0A0F7JMW2_9DEIO</name>
<evidence type="ECO:0000259" key="1">
    <source>
        <dbReference type="Pfam" id="PF07728"/>
    </source>
</evidence>
<accession>A0A0F7JMW2</accession>
<keyword evidence="3" id="KW-1185">Reference proteome</keyword>
<dbReference type="GO" id="GO:0016887">
    <property type="term" value="F:ATP hydrolysis activity"/>
    <property type="evidence" value="ECO:0007669"/>
    <property type="project" value="InterPro"/>
</dbReference>
<dbReference type="SUPFAM" id="SSF52540">
    <property type="entry name" value="P-loop containing nucleoside triphosphate hydrolases"/>
    <property type="match status" value="1"/>
</dbReference>
<reference evidence="2 3" key="1">
    <citation type="submission" date="2015-01" db="EMBL/GenBank/DDBJ databases">
        <title>Deinococcus soli/N5/whole genome sequencing.</title>
        <authorList>
            <person name="Kim M.K."/>
            <person name="Srinivasan S."/>
            <person name="Lee J.-J."/>
        </authorList>
    </citation>
    <scope>NUCLEOTIDE SEQUENCE [LARGE SCALE GENOMIC DNA]</scope>
    <source>
        <strain evidence="2 3">N5</strain>
    </source>
</reference>
<sequence length="341" mass="37268">MSLTAAELQTYLHALVRGDLKLATMIWGPPGVGKSSVVAQVAAAHGLDFVDVRLSQLAPTDLRGLPVPESDGQGGGVSRWYPPEFLPRSGRGILFLDEVNMAPPTMQGMAQQLILDRRVGSYELPDGWFVWAAGNRKEDRASVFDMPAPLANRFLHLTVRPDFDSWRSYALGRNLHEHVIAFLTFRPELLHRLDPQQPAWPSPRAWEMASRLHRAGLDATPAIGEAAGAEFSAFVRLYEQLPDLGIVLEGRGAGLRLPDEPSVRYAAVVGLAARASTADEAYHAFTWLADSAGPEWLQLYVATLVSKFQAIGQLADLAELVGRDERLATLVQTTLSLTESA</sequence>
<dbReference type="AlphaFoldDB" id="A0A0F7JMW2"/>
<dbReference type="Proteomes" id="UP000034024">
    <property type="component" value="Chromosome"/>
</dbReference>
<protein>
    <submittedName>
        <fullName evidence="2">ATPase</fullName>
    </submittedName>
</protein>
<dbReference type="InterPro" id="IPR027417">
    <property type="entry name" value="P-loop_NTPase"/>
</dbReference>
<organism evidence="2 3">
    <name type="scientific">Deinococcus soli</name>
    <name type="common">ex Cha et al. 2016</name>
    <dbReference type="NCBI Taxonomy" id="1309411"/>
    <lineage>
        <taxon>Bacteria</taxon>
        <taxon>Thermotogati</taxon>
        <taxon>Deinococcota</taxon>
        <taxon>Deinococci</taxon>
        <taxon>Deinococcales</taxon>
        <taxon>Deinococcaceae</taxon>
        <taxon>Deinococcus</taxon>
    </lineage>
</organism>
<dbReference type="CDD" id="cd00009">
    <property type="entry name" value="AAA"/>
    <property type="match status" value="1"/>
</dbReference>